<accession>A0A078B9I7</accession>
<reference evidence="3 4" key="1">
    <citation type="submission" date="2014-06" db="EMBL/GenBank/DDBJ databases">
        <authorList>
            <person name="Swart Estienne"/>
        </authorList>
    </citation>
    <scope>NUCLEOTIDE SEQUENCE [LARGE SCALE GENOMIC DNA]</scope>
    <source>
        <strain evidence="3 4">130c</strain>
    </source>
</reference>
<feature type="region of interest" description="Disordered" evidence="2">
    <location>
        <begin position="521"/>
        <end position="565"/>
    </location>
</feature>
<dbReference type="AlphaFoldDB" id="A0A078B9I7"/>
<keyword evidence="1" id="KW-0175">Coiled coil</keyword>
<evidence type="ECO:0000256" key="2">
    <source>
        <dbReference type="SAM" id="MobiDB-lite"/>
    </source>
</evidence>
<feature type="compositionally biased region" description="Polar residues" evidence="2">
    <location>
        <begin position="7"/>
        <end position="24"/>
    </location>
</feature>
<evidence type="ECO:0000313" key="4">
    <source>
        <dbReference type="Proteomes" id="UP000039865"/>
    </source>
</evidence>
<evidence type="ECO:0000256" key="1">
    <source>
        <dbReference type="SAM" id="Coils"/>
    </source>
</evidence>
<protein>
    <submittedName>
        <fullName evidence="3">Uncharacterized protein</fullName>
    </submittedName>
</protein>
<name>A0A078B9I7_STYLE</name>
<keyword evidence="4" id="KW-1185">Reference proteome</keyword>
<dbReference type="Proteomes" id="UP000039865">
    <property type="component" value="Unassembled WGS sequence"/>
</dbReference>
<evidence type="ECO:0000313" key="3">
    <source>
        <dbReference type="EMBL" id="CDW89907.1"/>
    </source>
</evidence>
<proteinExistence type="predicted"/>
<dbReference type="InParanoid" id="A0A078B9I7"/>
<sequence>MEDFQQAEDQQASQVFEDNQQESPRINENDKSNDSIPTDELTDLYNSSEEQQIQNQNQSQNNLQPYLDVQASYNQTQMLQISHNIIEQMQSPSSKKKSDIEELKQIIELQKVQLDRMQNENVMQQSKIDKLTTMMTNQNDEIQVLKRQMIIQPGTANTLSLSNQSSLSKITNFNSQSLVPLSQNQLMINPRQSDFWKENDQEFYTTKNPNKKVALDPINRNKNLQVLDEIKQELWVSKERQEQQKVIGQNLSKSYKDSRKQLDQFQDVRVSQKKKEKLKSNTLKKASKKVFNEDLVEIGETLDLQGASSRVLSDQRDSTTENRSVVQLHSHQQNLQIQRKKNASQIQEQQLSQSVKRQVNPNKINKLEALKFKMQLQARNLKLIKEHDFYMRDIEKKQRGGQRENKQQTMHTVTRLYRDLERTQKQLKQELQLAERSGDLDEELLAECEGLFQEVDDYFRQQQREFEERKVKKDYTKVSSRINSNLKGIKHNKLVAISKEDLNQQDEMDDDIEDQQLNGLSIQPYDRSKYHQSNINSNRGRDQYSPHGDVGSSNYNNEYPTQGRGNVKLPQIISNRGGPTLNVVNNLKNSNKNLSIKSQKYQY</sequence>
<feature type="coiled-coil region" evidence="1">
    <location>
        <begin position="100"/>
        <end position="148"/>
    </location>
</feature>
<dbReference type="EMBL" id="CCKQ01017974">
    <property type="protein sequence ID" value="CDW89907.1"/>
    <property type="molecule type" value="Genomic_DNA"/>
</dbReference>
<feature type="compositionally biased region" description="Polar residues" evidence="2">
    <location>
        <begin position="551"/>
        <end position="564"/>
    </location>
</feature>
<organism evidence="3 4">
    <name type="scientific">Stylonychia lemnae</name>
    <name type="common">Ciliate</name>
    <dbReference type="NCBI Taxonomy" id="5949"/>
    <lineage>
        <taxon>Eukaryota</taxon>
        <taxon>Sar</taxon>
        <taxon>Alveolata</taxon>
        <taxon>Ciliophora</taxon>
        <taxon>Intramacronucleata</taxon>
        <taxon>Spirotrichea</taxon>
        <taxon>Stichotrichia</taxon>
        <taxon>Sporadotrichida</taxon>
        <taxon>Oxytrichidae</taxon>
        <taxon>Stylonychinae</taxon>
        <taxon>Stylonychia</taxon>
    </lineage>
</organism>
<gene>
    <name evidence="3" type="primary">Contig4339.g4647</name>
    <name evidence="3" type="ORF">STYLEM_19047</name>
</gene>
<feature type="coiled-coil region" evidence="1">
    <location>
        <begin position="410"/>
        <end position="437"/>
    </location>
</feature>
<feature type="region of interest" description="Disordered" evidence="2">
    <location>
        <begin position="1"/>
        <end position="41"/>
    </location>
</feature>